<evidence type="ECO:0000313" key="2">
    <source>
        <dbReference type="Proteomes" id="UP000191056"/>
    </source>
</evidence>
<evidence type="ECO:0000313" key="1">
    <source>
        <dbReference type="EMBL" id="OPJ58066.1"/>
    </source>
</evidence>
<proteinExistence type="predicted"/>
<dbReference type="STRING" id="225345.CLCHR_40840"/>
<reference evidence="1 2" key="1">
    <citation type="submission" date="2017-03" db="EMBL/GenBank/DDBJ databases">
        <title>Genome sequence of Clostridium chromiireducens DSM 23318.</title>
        <authorList>
            <person name="Poehlein A."/>
            <person name="Daniel R."/>
        </authorList>
    </citation>
    <scope>NUCLEOTIDE SEQUENCE [LARGE SCALE GENOMIC DNA]</scope>
    <source>
        <strain evidence="1 2">DSM 23318</strain>
    </source>
</reference>
<keyword evidence="2" id="KW-1185">Reference proteome</keyword>
<sequence length="56" mass="6920">MGNIIKINMYAEKRKEISKQINIKKIEENILHYNEWLKNNHREDKIESYENFLRAK</sequence>
<dbReference type="AlphaFoldDB" id="A0A1V4IDQ8"/>
<gene>
    <name evidence="1" type="ORF">CLCHR_40840</name>
</gene>
<name>A0A1V4IDQ8_9CLOT</name>
<organism evidence="1 2">
    <name type="scientific">Clostridium chromiireducens</name>
    <dbReference type="NCBI Taxonomy" id="225345"/>
    <lineage>
        <taxon>Bacteria</taxon>
        <taxon>Bacillati</taxon>
        <taxon>Bacillota</taxon>
        <taxon>Clostridia</taxon>
        <taxon>Eubacteriales</taxon>
        <taxon>Clostridiaceae</taxon>
        <taxon>Clostridium</taxon>
    </lineage>
</organism>
<dbReference type="Proteomes" id="UP000191056">
    <property type="component" value="Unassembled WGS sequence"/>
</dbReference>
<dbReference type="EMBL" id="MZGT01000077">
    <property type="protein sequence ID" value="OPJ58066.1"/>
    <property type="molecule type" value="Genomic_DNA"/>
</dbReference>
<dbReference type="RefSeq" id="WP_169896859.1">
    <property type="nucleotide sequence ID" value="NZ_MZGT01000077.1"/>
</dbReference>
<protein>
    <submittedName>
        <fullName evidence="1">Uncharacterized protein</fullName>
    </submittedName>
</protein>
<accession>A0A1V4IDQ8</accession>
<comment type="caution">
    <text evidence="1">The sequence shown here is derived from an EMBL/GenBank/DDBJ whole genome shotgun (WGS) entry which is preliminary data.</text>
</comment>